<keyword evidence="4" id="KW-0460">Magnesium</keyword>
<evidence type="ECO:0000256" key="2">
    <source>
        <dbReference type="ARBA" id="ARBA00022723"/>
    </source>
</evidence>
<protein>
    <submittedName>
        <fullName evidence="6">8-oxo-dGTP pyrophosphatase MutT, NUDIX family</fullName>
    </submittedName>
</protein>
<name>A0A1H2R871_9RHOB</name>
<dbReference type="CDD" id="cd04666">
    <property type="entry name" value="NUDIX_DIPP2_like_Nudt4"/>
    <property type="match status" value="1"/>
</dbReference>
<keyword evidence="7" id="KW-1185">Reference proteome</keyword>
<organism evidence="6 7">
    <name type="scientific">Roseicitreum antarcticum</name>
    <dbReference type="NCBI Taxonomy" id="564137"/>
    <lineage>
        <taxon>Bacteria</taxon>
        <taxon>Pseudomonadati</taxon>
        <taxon>Pseudomonadota</taxon>
        <taxon>Alphaproteobacteria</taxon>
        <taxon>Rhodobacterales</taxon>
        <taxon>Paracoccaceae</taxon>
        <taxon>Roseicitreum</taxon>
    </lineage>
</organism>
<evidence type="ECO:0000256" key="3">
    <source>
        <dbReference type="ARBA" id="ARBA00022801"/>
    </source>
</evidence>
<dbReference type="InterPro" id="IPR000086">
    <property type="entry name" value="NUDIX_hydrolase_dom"/>
</dbReference>
<dbReference type="PANTHER" id="PTHR12629:SF0">
    <property type="entry name" value="DIPHOSPHOINOSITOL-POLYPHOSPHATE DIPHOSPHATASE"/>
    <property type="match status" value="1"/>
</dbReference>
<dbReference type="AlphaFoldDB" id="A0A1H2R871"/>
<comment type="cofactor">
    <cofactor evidence="1">
        <name>Mg(2+)</name>
        <dbReference type="ChEBI" id="CHEBI:18420"/>
    </cofactor>
</comment>
<dbReference type="EMBL" id="FNOM01000001">
    <property type="protein sequence ID" value="SDW15330.1"/>
    <property type="molecule type" value="Genomic_DNA"/>
</dbReference>
<dbReference type="STRING" id="564137.SAMN04488238_101218"/>
<sequence>MKHSNLSLVLTEFVGAFTRRPAYLQVAALCTRGEGSQLQVLMIRSLQTQRWIIPKGWPMEDRTLAGAALQEAWEEAGVQGTVSEETVGAYTYRKIRKNGLPVPCRAQVFHVQVTGLADTFPEVKKRRRKWMRPQEAATVVAEADLATLLRSL</sequence>
<keyword evidence="2" id="KW-0479">Metal-binding</keyword>
<dbReference type="GO" id="GO:0016462">
    <property type="term" value="F:pyrophosphatase activity"/>
    <property type="evidence" value="ECO:0007669"/>
    <property type="project" value="InterPro"/>
</dbReference>
<evidence type="ECO:0000256" key="1">
    <source>
        <dbReference type="ARBA" id="ARBA00001946"/>
    </source>
</evidence>
<proteinExistence type="predicted"/>
<dbReference type="PANTHER" id="PTHR12629">
    <property type="entry name" value="DIPHOSPHOINOSITOL POLYPHOSPHATE PHOSPHOHYDROLASE"/>
    <property type="match status" value="1"/>
</dbReference>
<feature type="domain" description="Nudix hydrolase" evidence="5">
    <location>
        <begin position="21"/>
        <end position="152"/>
    </location>
</feature>
<dbReference type="InterPro" id="IPR015797">
    <property type="entry name" value="NUDIX_hydrolase-like_dom_sf"/>
</dbReference>
<evidence type="ECO:0000256" key="4">
    <source>
        <dbReference type="ARBA" id="ARBA00022842"/>
    </source>
</evidence>
<dbReference type="PROSITE" id="PS51462">
    <property type="entry name" value="NUDIX"/>
    <property type="match status" value="1"/>
</dbReference>
<dbReference type="Gene3D" id="3.90.79.10">
    <property type="entry name" value="Nucleoside Triphosphate Pyrophosphohydrolase"/>
    <property type="match status" value="1"/>
</dbReference>
<reference evidence="6 7" key="1">
    <citation type="submission" date="2016-10" db="EMBL/GenBank/DDBJ databases">
        <authorList>
            <person name="de Groot N.N."/>
        </authorList>
    </citation>
    <scope>NUCLEOTIDE SEQUENCE [LARGE SCALE GENOMIC DNA]</scope>
    <source>
        <strain evidence="6 7">CGMCC 1.8894</strain>
    </source>
</reference>
<evidence type="ECO:0000259" key="5">
    <source>
        <dbReference type="PROSITE" id="PS51462"/>
    </source>
</evidence>
<dbReference type="GO" id="GO:0005737">
    <property type="term" value="C:cytoplasm"/>
    <property type="evidence" value="ECO:0007669"/>
    <property type="project" value="TreeGrafter"/>
</dbReference>
<dbReference type="SUPFAM" id="SSF55811">
    <property type="entry name" value="Nudix"/>
    <property type="match status" value="1"/>
</dbReference>
<evidence type="ECO:0000313" key="6">
    <source>
        <dbReference type="EMBL" id="SDW15330.1"/>
    </source>
</evidence>
<dbReference type="Pfam" id="PF00293">
    <property type="entry name" value="NUDIX"/>
    <property type="match status" value="1"/>
</dbReference>
<dbReference type="RefSeq" id="WP_092884530.1">
    <property type="nucleotide sequence ID" value="NZ_CP061498.1"/>
</dbReference>
<dbReference type="GO" id="GO:0046872">
    <property type="term" value="F:metal ion binding"/>
    <property type="evidence" value="ECO:0007669"/>
    <property type="project" value="UniProtKB-KW"/>
</dbReference>
<evidence type="ECO:0000313" key="7">
    <source>
        <dbReference type="Proteomes" id="UP000198539"/>
    </source>
</evidence>
<dbReference type="OrthoDB" id="7066910at2"/>
<dbReference type="InterPro" id="IPR047198">
    <property type="entry name" value="DDP-like_NUDIX"/>
</dbReference>
<dbReference type="Proteomes" id="UP000198539">
    <property type="component" value="Unassembled WGS sequence"/>
</dbReference>
<gene>
    <name evidence="6" type="ORF">SAMN04488238_101218</name>
</gene>
<keyword evidence="3" id="KW-0378">Hydrolase</keyword>
<accession>A0A1H2R871</accession>